<dbReference type="Proteomes" id="UP000269265">
    <property type="component" value="Unassembled WGS sequence"/>
</dbReference>
<comment type="catalytic activity">
    <reaction evidence="2">
        <text>4-(gamma-L-glutamylamino)butanoate + H2O = 4-aminobutanoate + L-glutamate</text>
        <dbReference type="Rhea" id="RHEA:19737"/>
        <dbReference type="ChEBI" id="CHEBI:15377"/>
        <dbReference type="ChEBI" id="CHEBI:29985"/>
        <dbReference type="ChEBI" id="CHEBI:58800"/>
        <dbReference type="ChEBI" id="CHEBI:59888"/>
        <dbReference type="EC" id="3.5.1.94"/>
    </reaction>
</comment>
<reference evidence="6 7" key="1">
    <citation type="submission" date="2018-12" db="EMBL/GenBank/DDBJ databases">
        <title>The whole draft genome of Aquabacterium sp. SJQ9.</title>
        <authorList>
            <person name="Sun L."/>
            <person name="Gao X."/>
            <person name="Chen W."/>
            <person name="Huang K."/>
        </authorList>
    </citation>
    <scope>NUCLEOTIDE SEQUENCE [LARGE SCALE GENOMIC DNA]</scope>
    <source>
        <strain evidence="6 7">SJQ9</strain>
    </source>
</reference>
<dbReference type="PROSITE" id="PS51273">
    <property type="entry name" value="GATASE_TYPE_1"/>
    <property type="match status" value="1"/>
</dbReference>
<evidence type="ECO:0000256" key="5">
    <source>
        <dbReference type="ARBA" id="ARBA00066788"/>
    </source>
</evidence>
<dbReference type="GO" id="GO:0006598">
    <property type="term" value="P:polyamine catabolic process"/>
    <property type="evidence" value="ECO:0007669"/>
    <property type="project" value="TreeGrafter"/>
</dbReference>
<evidence type="ECO:0000313" key="6">
    <source>
        <dbReference type="EMBL" id="RRS03013.1"/>
    </source>
</evidence>
<protein>
    <recommendedName>
        <fullName evidence="5">gamma-glutamyl-gamma-aminobutyrate hydrolase</fullName>
        <ecNumber evidence="5">3.5.1.94</ecNumber>
    </recommendedName>
</protein>
<organism evidence="6 7">
    <name type="scientific">Aquabacterium soli</name>
    <dbReference type="NCBI Taxonomy" id="2493092"/>
    <lineage>
        <taxon>Bacteria</taxon>
        <taxon>Pseudomonadati</taxon>
        <taxon>Pseudomonadota</taxon>
        <taxon>Betaproteobacteria</taxon>
        <taxon>Burkholderiales</taxon>
        <taxon>Aquabacterium</taxon>
    </lineage>
</organism>
<dbReference type="GO" id="GO:0005829">
    <property type="term" value="C:cytosol"/>
    <property type="evidence" value="ECO:0007669"/>
    <property type="project" value="TreeGrafter"/>
</dbReference>
<dbReference type="EC" id="3.5.1.94" evidence="5"/>
<dbReference type="FunFam" id="3.40.50.880:FF:000030">
    <property type="entry name" value="Gamma-glutamyl-gamma-aminobutyrate hydrolase PuuD"/>
    <property type="match status" value="1"/>
</dbReference>
<evidence type="ECO:0000256" key="2">
    <source>
        <dbReference type="ARBA" id="ARBA00052718"/>
    </source>
</evidence>
<keyword evidence="7" id="KW-1185">Reference proteome</keyword>
<sequence length="269" mass="29340">MNRPAPVVLVPACQRVLGRHPFHVAGKKYLDAVRLAGCVPLVVPGALPDELDTLLDLADGLLLTGSPSNVHPSHFGEEVLDPSLPLDQDRDAWTLPIIRRALQERVPVLGICRGFQEVNVAMGGSLHQAVHQQPGLRDHRGDDTQPVDIEYGFSHPVHIQGGGVLEQTLEGVSAVQDGQFMVNSLHGQGVNRLAPGLRAEALAPDGVVEAFTWAPDDGRPAAFSLCLQWHPEWLAAENPVSRRIFETFGAACLAHRDERLQRSPQRLQR</sequence>
<dbReference type="OrthoDB" id="9813383at2"/>
<dbReference type="PANTHER" id="PTHR43235:SF1">
    <property type="entry name" value="GLUTAMINE AMIDOTRANSFERASE PB2B2.05-RELATED"/>
    <property type="match status" value="1"/>
</dbReference>
<dbReference type="InterPro" id="IPR011697">
    <property type="entry name" value="Peptidase_C26"/>
</dbReference>
<comment type="pathway">
    <text evidence="4">Amine and polyamine degradation; putrescine degradation; 4-aminobutanoate from putrescine: step 4/4.</text>
</comment>
<accession>A0A426V816</accession>
<dbReference type="EMBL" id="RSED01000016">
    <property type="protein sequence ID" value="RRS03013.1"/>
    <property type="molecule type" value="Genomic_DNA"/>
</dbReference>
<dbReference type="InterPro" id="IPR044668">
    <property type="entry name" value="PuuD-like"/>
</dbReference>
<evidence type="ECO:0000256" key="3">
    <source>
        <dbReference type="ARBA" id="ARBA00055068"/>
    </source>
</evidence>
<comment type="caution">
    <text evidence="6">The sequence shown here is derived from an EMBL/GenBank/DDBJ whole genome shotgun (WGS) entry which is preliminary data.</text>
</comment>
<dbReference type="InterPro" id="IPR029062">
    <property type="entry name" value="Class_I_gatase-like"/>
</dbReference>
<gene>
    <name evidence="6" type="ORF">EIP75_17895</name>
</gene>
<dbReference type="CDD" id="cd01745">
    <property type="entry name" value="GATase1_2"/>
    <property type="match status" value="1"/>
</dbReference>
<name>A0A426V816_9BURK</name>
<keyword evidence="6" id="KW-0378">Hydrolase</keyword>
<dbReference type="RefSeq" id="WP_125244649.1">
    <property type="nucleotide sequence ID" value="NZ_RSED01000016.1"/>
</dbReference>
<comment type="function">
    <text evidence="3">Involved in the breakdown of putrescine via hydrolysis of the gamma-glutamyl linkage of gamma-glutamyl-gamma-aminobutyrate.</text>
</comment>
<dbReference type="SUPFAM" id="SSF52317">
    <property type="entry name" value="Class I glutamine amidotransferase-like"/>
    <property type="match status" value="1"/>
</dbReference>
<proteinExistence type="inferred from homology"/>
<dbReference type="Pfam" id="PF07722">
    <property type="entry name" value="Peptidase_C26"/>
    <property type="match status" value="1"/>
</dbReference>
<evidence type="ECO:0000256" key="4">
    <source>
        <dbReference type="ARBA" id="ARBA00060634"/>
    </source>
</evidence>
<evidence type="ECO:0000256" key="1">
    <source>
        <dbReference type="ARBA" id="ARBA00011083"/>
    </source>
</evidence>
<comment type="similarity">
    <text evidence="1">Belongs to the peptidase C26 family.</text>
</comment>
<dbReference type="PANTHER" id="PTHR43235">
    <property type="entry name" value="GLUTAMINE AMIDOTRANSFERASE PB2B2.05-RELATED"/>
    <property type="match status" value="1"/>
</dbReference>
<dbReference type="GO" id="GO:0033969">
    <property type="term" value="F:gamma-glutamyl-gamma-aminobutyrate hydrolase activity"/>
    <property type="evidence" value="ECO:0007669"/>
    <property type="project" value="UniProtKB-EC"/>
</dbReference>
<dbReference type="Gene3D" id="3.40.50.880">
    <property type="match status" value="1"/>
</dbReference>
<dbReference type="AlphaFoldDB" id="A0A426V816"/>
<evidence type="ECO:0000313" key="7">
    <source>
        <dbReference type="Proteomes" id="UP000269265"/>
    </source>
</evidence>